<evidence type="ECO:0000256" key="2">
    <source>
        <dbReference type="ARBA" id="ARBA00022827"/>
    </source>
</evidence>
<protein>
    <recommendedName>
        <fullName evidence="6">L-ornithine N(5)-oxygenase</fullName>
    </recommendedName>
</protein>
<proteinExistence type="predicted"/>
<dbReference type="Gene3D" id="3.50.50.60">
    <property type="entry name" value="FAD/NAD(P)-binding domain"/>
    <property type="match status" value="1"/>
</dbReference>
<dbReference type="EMBL" id="CP089274">
    <property type="protein sequence ID" value="USP73092.1"/>
    <property type="molecule type" value="Genomic_DNA"/>
</dbReference>
<dbReference type="PANTHER" id="PTHR23023">
    <property type="entry name" value="DIMETHYLANILINE MONOOXYGENASE"/>
    <property type="match status" value="1"/>
</dbReference>
<keyword evidence="3" id="KW-0560">Oxidoreductase</keyword>
<evidence type="ECO:0000256" key="3">
    <source>
        <dbReference type="ARBA" id="ARBA00023002"/>
    </source>
</evidence>
<dbReference type="Proteomes" id="UP001056012">
    <property type="component" value="Chromosome 1"/>
</dbReference>
<gene>
    <name evidence="4" type="ORF">yc1106_00366</name>
</gene>
<name>A0A9Q8YZI3_CURCL</name>
<keyword evidence="1" id="KW-0285">Flavoprotein</keyword>
<dbReference type="VEuPathDB" id="FungiDB:yc1106_00366"/>
<dbReference type="Pfam" id="PF13738">
    <property type="entry name" value="Pyr_redox_3"/>
    <property type="match status" value="1"/>
</dbReference>
<organism evidence="4 5">
    <name type="scientific">Curvularia clavata</name>
    <dbReference type="NCBI Taxonomy" id="95742"/>
    <lineage>
        <taxon>Eukaryota</taxon>
        <taxon>Fungi</taxon>
        <taxon>Dikarya</taxon>
        <taxon>Ascomycota</taxon>
        <taxon>Pezizomycotina</taxon>
        <taxon>Dothideomycetes</taxon>
        <taxon>Pleosporomycetidae</taxon>
        <taxon>Pleosporales</taxon>
        <taxon>Pleosporineae</taxon>
        <taxon>Pleosporaceae</taxon>
        <taxon>Curvularia</taxon>
    </lineage>
</organism>
<evidence type="ECO:0000313" key="4">
    <source>
        <dbReference type="EMBL" id="USP73092.1"/>
    </source>
</evidence>
<evidence type="ECO:0000313" key="5">
    <source>
        <dbReference type="Proteomes" id="UP001056012"/>
    </source>
</evidence>
<keyword evidence="2" id="KW-0274">FAD</keyword>
<dbReference type="GO" id="GO:0016491">
    <property type="term" value="F:oxidoreductase activity"/>
    <property type="evidence" value="ECO:0007669"/>
    <property type="project" value="UniProtKB-KW"/>
</dbReference>
<dbReference type="InterPro" id="IPR050346">
    <property type="entry name" value="FMO-like"/>
</dbReference>
<dbReference type="SUPFAM" id="SSF51905">
    <property type="entry name" value="FAD/NAD(P)-binding domain"/>
    <property type="match status" value="2"/>
</dbReference>
<dbReference type="InterPro" id="IPR036188">
    <property type="entry name" value="FAD/NAD-bd_sf"/>
</dbReference>
<sequence length="589" mass="65843">MEEADLVIIGAGINGLTTAHTYHQLHSSEKLLILDSASSIGGPWAPERIFPGLKTNNLWGMFEHPDFPMDEERFGVKKGAHIDAANMFDYLTAFATWADITKFLRLRTRVHVIEKEGKGKEWILHCATSSLSEQQETKIRAKKLVIAVGITSDPLLPDYPTAATFRSLVVHTRDFAAHYADIARPQTHTVIVGSGKSAWDVAYACATQPDSTATILIRSDGNGPVWMAPSHVTPLGLWLEKLVHTRFFGFLSPCPWATRTGVEGWLRSFFHRTWLGRKIVAAFWTILGEDAVALNQLDSHPETKKLRPWRSAFEVGNALSIHNYPSSFFDLVKAGKVRVLIDDIASLEDQDQVCLKSGTKFHADAVVCATGWQKGYTFRFEPASLEKELGVPSAQPLTPEEASLITSSEASLYKEFPYLKDRDTSRIAHPDPSLRYAPQKTASTTQPYRLYRFIAPPRLIAERNVAFAGAIHCLATFPCAYLQSLWIASYFDNTLSVTHSPPSPRLLQETYRNTQYGVLRGAMSYGHIIPDLVFDSIPYFDTLLADLGVKGWRKEGGLREWGEGYGPEDYRGLLDEVIVRRRMGEGREA</sequence>
<accession>A0A9Q8YZI3</accession>
<dbReference type="AlphaFoldDB" id="A0A9Q8YZI3"/>
<evidence type="ECO:0008006" key="6">
    <source>
        <dbReference type="Google" id="ProtNLM"/>
    </source>
</evidence>
<reference evidence="4" key="1">
    <citation type="submission" date="2021-12" db="EMBL/GenBank/DDBJ databases">
        <title>Curvularia clavata genome.</title>
        <authorList>
            <person name="Cao Y."/>
        </authorList>
    </citation>
    <scope>NUCLEOTIDE SEQUENCE</scope>
    <source>
        <strain evidence="4">Yc1106</strain>
    </source>
</reference>
<keyword evidence="5" id="KW-1185">Reference proteome</keyword>
<evidence type="ECO:0000256" key="1">
    <source>
        <dbReference type="ARBA" id="ARBA00022630"/>
    </source>
</evidence>
<dbReference type="OrthoDB" id="2915840at2759"/>